<feature type="transmembrane region" description="Helical" evidence="7">
    <location>
        <begin position="148"/>
        <end position="165"/>
    </location>
</feature>
<feature type="transmembrane region" description="Helical" evidence="7">
    <location>
        <begin position="433"/>
        <end position="455"/>
    </location>
</feature>
<dbReference type="PANTHER" id="PTHR23502">
    <property type="entry name" value="MAJOR FACILITATOR SUPERFAMILY"/>
    <property type="match status" value="1"/>
</dbReference>
<dbReference type="Proteomes" id="UP000006310">
    <property type="component" value="Chromosome 5"/>
</dbReference>
<evidence type="ECO:0000256" key="2">
    <source>
        <dbReference type="ARBA" id="ARBA00022448"/>
    </source>
</evidence>
<keyword evidence="5 7" id="KW-0472">Membrane</keyword>
<dbReference type="GO" id="GO:0042908">
    <property type="term" value="P:xenobiotic transport"/>
    <property type="evidence" value="ECO:0007669"/>
    <property type="project" value="UniProtKB-ARBA"/>
</dbReference>
<dbReference type="HOGENOM" id="CLU_008455_8_4_1"/>
<feature type="transmembrane region" description="Helical" evidence="7">
    <location>
        <begin position="354"/>
        <end position="379"/>
    </location>
</feature>
<keyword evidence="3 7" id="KW-0812">Transmembrane</keyword>
<dbReference type="Pfam" id="PF07690">
    <property type="entry name" value="MFS_1"/>
    <property type="match status" value="1"/>
</dbReference>
<dbReference type="InterPro" id="IPR011701">
    <property type="entry name" value="MFS"/>
</dbReference>
<dbReference type="Gene3D" id="1.20.1250.20">
    <property type="entry name" value="MFS general substrate transporter like domains"/>
    <property type="match status" value="1"/>
</dbReference>
<dbReference type="GO" id="GO:0022857">
    <property type="term" value="F:transmembrane transporter activity"/>
    <property type="evidence" value="ECO:0007669"/>
    <property type="project" value="InterPro"/>
</dbReference>
<comment type="similarity">
    <text evidence="6">Belongs to the major facilitator superfamily. CAR1 family.</text>
</comment>
<evidence type="ECO:0000256" key="5">
    <source>
        <dbReference type="ARBA" id="ARBA00023136"/>
    </source>
</evidence>
<dbReference type="CDD" id="cd17323">
    <property type="entry name" value="MFS_Tpo1_MDR_like"/>
    <property type="match status" value="1"/>
</dbReference>
<comment type="subcellular location">
    <subcellularLocation>
        <location evidence="1">Membrane</location>
        <topology evidence="1">Multi-pass membrane protein</topology>
    </subcellularLocation>
</comment>
<feature type="transmembrane region" description="Helical" evidence="7">
    <location>
        <begin position="124"/>
        <end position="141"/>
    </location>
</feature>
<dbReference type="GeneID" id="34526084"/>
<proteinExistence type="inferred from homology"/>
<feature type="transmembrane region" description="Helical" evidence="7">
    <location>
        <begin position="83"/>
        <end position="104"/>
    </location>
</feature>
<dbReference type="OMA" id="PITHAPF"/>
<keyword evidence="2" id="KW-0813">Transport</keyword>
<dbReference type="GO" id="GO:0140115">
    <property type="term" value="P:export across plasma membrane"/>
    <property type="evidence" value="ECO:0007669"/>
    <property type="project" value="UniProtKB-ARBA"/>
</dbReference>
<dbReference type="SUPFAM" id="SSF103473">
    <property type="entry name" value="MFS general substrate transporter"/>
    <property type="match status" value="1"/>
</dbReference>
<evidence type="ECO:0000313" key="10">
    <source>
        <dbReference type="Proteomes" id="UP000006310"/>
    </source>
</evidence>
<feature type="transmembrane region" description="Helical" evidence="7">
    <location>
        <begin position="498"/>
        <end position="516"/>
    </location>
</feature>
<sequence length="573" mass="62715">MSVAISSLASFSSLDNPRSLESSVLHPASQQSDVHPLTLERDEKNLGKPDLSLVRTQSNQVNEPNVADYVPYSRFGTKSKMGLVMQCAFTGFFSTIAASIYFPVLGVVQRKFHISEEQVNMTVVVYYIFQALSPTLMGGLADSLGRRPVVLSSVIIYFCACVGLARCNTYAQIIALRCVQAAGISPVIAINSGMMGDVTTKAERGGYVGYVSGFQVVGTATGAVFGALLSSRWGWRSIFWFLAIGSGACSIVSLLLLPETKRTIVGNGSVTPKSIYNYSPILRLPPVRKQLHLDDPDYQTLEPHVKVSLLAPLGVLKIPEIALLLFVSGVQFATWTTHQTALTNALGNKYHMKVIDIGVCFLPSGICTMASVILSGRYLNWTYRRRMANHKAWLKTQEEQLLVEHQDLSKVREIMLNDSYYVFNIYRARLEPALITLLLSSAGFISFGWCISVKAPLPAVLVMSGFSSLFSNSILTMSMTLIVDLFPARASTATGCLNLVRCALSAIFIACLSRMARKMKFGGLFTFLGCLTACSSCLLLILVKNGKRLTFERRRSDEKHAAKQAAAKNDSKV</sequence>
<dbReference type="KEGG" id="kng:KNAG_0E01170"/>
<evidence type="ECO:0000256" key="3">
    <source>
        <dbReference type="ARBA" id="ARBA00022692"/>
    </source>
</evidence>
<keyword evidence="4 7" id="KW-1133">Transmembrane helix</keyword>
<dbReference type="EMBL" id="HE978318">
    <property type="protein sequence ID" value="CCK70384.1"/>
    <property type="molecule type" value="Genomic_DNA"/>
</dbReference>
<dbReference type="RefSeq" id="XP_022464630.1">
    <property type="nucleotide sequence ID" value="XM_022608100.1"/>
</dbReference>
<dbReference type="AlphaFoldDB" id="J7S6H3"/>
<organism evidence="9 10">
    <name type="scientific">Huiozyma naganishii (strain ATCC MYA-139 / BCRC 22969 / CBS 8797 / KCTC 17520 / NBRC 10181 / NCYC 3082 / Yp74L-3)</name>
    <name type="common">Yeast</name>
    <name type="synonym">Kazachstania naganishii</name>
    <dbReference type="NCBI Taxonomy" id="1071383"/>
    <lineage>
        <taxon>Eukaryota</taxon>
        <taxon>Fungi</taxon>
        <taxon>Dikarya</taxon>
        <taxon>Ascomycota</taxon>
        <taxon>Saccharomycotina</taxon>
        <taxon>Saccharomycetes</taxon>
        <taxon>Saccharomycetales</taxon>
        <taxon>Saccharomycetaceae</taxon>
        <taxon>Huiozyma</taxon>
    </lineage>
</organism>
<name>J7S6H3_HUIN7</name>
<feature type="transmembrane region" description="Helical" evidence="7">
    <location>
        <begin position="522"/>
        <end position="543"/>
    </location>
</feature>
<gene>
    <name evidence="9" type="primary">KNAG0E01170</name>
    <name evidence="9" type="ordered locus">KNAG_0E01170</name>
</gene>
<feature type="transmembrane region" description="Helical" evidence="7">
    <location>
        <begin position="237"/>
        <end position="257"/>
    </location>
</feature>
<dbReference type="PANTHER" id="PTHR23502:SF51">
    <property type="entry name" value="QUINIDINE RESISTANCE PROTEIN 1-RELATED"/>
    <property type="match status" value="1"/>
</dbReference>
<dbReference type="GO" id="GO:0005886">
    <property type="term" value="C:plasma membrane"/>
    <property type="evidence" value="ECO:0007669"/>
    <property type="project" value="UniProtKB-ARBA"/>
</dbReference>
<accession>J7S6H3</accession>
<dbReference type="InterPro" id="IPR036259">
    <property type="entry name" value="MFS_trans_sf"/>
</dbReference>
<feature type="transmembrane region" description="Helical" evidence="7">
    <location>
        <begin position="309"/>
        <end position="334"/>
    </location>
</feature>
<keyword evidence="10" id="KW-1185">Reference proteome</keyword>
<feature type="transmembrane region" description="Helical" evidence="7">
    <location>
        <begin position="171"/>
        <end position="195"/>
    </location>
</feature>
<protein>
    <recommendedName>
        <fullName evidence="8">Major facilitator superfamily (MFS) profile domain-containing protein</fullName>
    </recommendedName>
</protein>
<feature type="transmembrane region" description="Helical" evidence="7">
    <location>
        <begin position="207"/>
        <end position="231"/>
    </location>
</feature>
<reference evidence="9 10" key="1">
    <citation type="journal article" date="2011" name="Proc. Natl. Acad. Sci. U.S.A.">
        <title>Evolutionary erosion of yeast sex chromosomes by mating-type switching accidents.</title>
        <authorList>
            <person name="Gordon J.L."/>
            <person name="Armisen D."/>
            <person name="Proux-Wera E."/>
            <person name="Oheigeartaigh S.S."/>
            <person name="Byrne K.P."/>
            <person name="Wolfe K.H."/>
        </authorList>
    </citation>
    <scope>NUCLEOTIDE SEQUENCE [LARGE SCALE GENOMIC DNA]</scope>
    <source>
        <strain evidence="10">ATCC MYA-139 / BCRC 22969 / CBS 8797 / CCRC 22969 / KCTC 17520 / NBRC 10181 / NCYC 3082</strain>
    </source>
</reference>
<evidence type="ECO:0000256" key="4">
    <source>
        <dbReference type="ARBA" id="ARBA00022989"/>
    </source>
</evidence>
<evidence type="ECO:0000256" key="1">
    <source>
        <dbReference type="ARBA" id="ARBA00004141"/>
    </source>
</evidence>
<evidence type="ECO:0000259" key="8">
    <source>
        <dbReference type="PROSITE" id="PS50850"/>
    </source>
</evidence>
<evidence type="ECO:0000256" key="7">
    <source>
        <dbReference type="SAM" id="Phobius"/>
    </source>
</evidence>
<dbReference type="PROSITE" id="PS00216">
    <property type="entry name" value="SUGAR_TRANSPORT_1"/>
    <property type="match status" value="1"/>
</dbReference>
<feature type="domain" description="Major facilitator superfamily (MFS) profile" evidence="8">
    <location>
        <begin position="83"/>
        <end position="547"/>
    </location>
</feature>
<dbReference type="InterPro" id="IPR020846">
    <property type="entry name" value="MFS_dom"/>
</dbReference>
<feature type="transmembrane region" description="Helical" evidence="7">
    <location>
        <begin position="461"/>
        <end position="486"/>
    </location>
</feature>
<dbReference type="PROSITE" id="PS50850">
    <property type="entry name" value="MFS"/>
    <property type="match status" value="1"/>
</dbReference>
<evidence type="ECO:0000313" key="9">
    <source>
        <dbReference type="EMBL" id="CCK70384.1"/>
    </source>
</evidence>
<dbReference type="eggNOG" id="KOG0255">
    <property type="taxonomic scope" value="Eukaryota"/>
</dbReference>
<reference evidence="10" key="2">
    <citation type="submission" date="2012-08" db="EMBL/GenBank/DDBJ databases">
        <title>Genome sequence of Kazachstania naganishii.</title>
        <authorList>
            <person name="Gordon J.L."/>
            <person name="Armisen D."/>
            <person name="Proux-Wera E."/>
            <person name="OhEigeartaigh S.S."/>
            <person name="Byrne K.P."/>
            <person name="Wolfe K.H."/>
        </authorList>
    </citation>
    <scope>NUCLEOTIDE SEQUENCE [LARGE SCALE GENOMIC DNA]</scope>
    <source>
        <strain evidence="10">ATCC MYA-139 / BCRC 22969 / CBS 8797 / CCRC 22969 / KCTC 17520 / NBRC 10181 / NCYC 3082</strain>
    </source>
</reference>
<evidence type="ECO:0000256" key="6">
    <source>
        <dbReference type="ARBA" id="ARBA00038347"/>
    </source>
</evidence>
<dbReference type="InterPro" id="IPR005829">
    <property type="entry name" value="Sugar_transporter_CS"/>
</dbReference>
<dbReference type="OrthoDB" id="440553at2759"/>
<dbReference type="STRING" id="1071383.J7S6H3"/>